<feature type="domain" description="PRC-barrel" evidence="2">
    <location>
        <begin position="42"/>
        <end position="119"/>
    </location>
</feature>
<dbReference type="Gene3D" id="2.30.30.240">
    <property type="entry name" value="PRC-barrel domain"/>
    <property type="match status" value="1"/>
</dbReference>
<dbReference type="OrthoDB" id="286778at2"/>
<organism evidence="3 4">
    <name type="scientific">Paraburkholderia monticola</name>
    <dbReference type="NCBI Taxonomy" id="1399968"/>
    <lineage>
        <taxon>Bacteria</taxon>
        <taxon>Pseudomonadati</taxon>
        <taxon>Pseudomonadota</taxon>
        <taxon>Betaproteobacteria</taxon>
        <taxon>Burkholderiales</taxon>
        <taxon>Burkholderiaceae</taxon>
        <taxon>Paraburkholderia</taxon>
    </lineage>
</organism>
<name>A0A149PJZ3_9BURK</name>
<feature type="compositionally biased region" description="Low complexity" evidence="1">
    <location>
        <begin position="1"/>
        <end position="15"/>
    </location>
</feature>
<evidence type="ECO:0000256" key="1">
    <source>
        <dbReference type="SAM" id="MobiDB-lite"/>
    </source>
</evidence>
<dbReference type="InterPro" id="IPR011033">
    <property type="entry name" value="PRC_barrel-like_sf"/>
</dbReference>
<dbReference type="PANTHER" id="PTHR36505:SF1">
    <property type="entry name" value="BLR1072 PROTEIN"/>
    <property type="match status" value="1"/>
</dbReference>
<keyword evidence="4" id="KW-1185">Reference proteome</keyword>
<dbReference type="EMBL" id="LRBG01000031">
    <property type="protein sequence ID" value="KXU85383.1"/>
    <property type="molecule type" value="Genomic_DNA"/>
</dbReference>
<comment type="caution">
    <text evidence="3">The sequence shown here is derived from an EMBL/GenBank/DDBJ whole genome shotgun (WGS) entry which is preliminary data.</text>
</comment>
<dbReference type="Pfam" id="PF05239">
    <property type="entry name" value="PRC"/>
    <property type="match status" value="1"/>
</dbReference>
<dbReference type="SUPFAM" id="SSF50346">
    <property type="entry name" value="PRC-barrel domain"/>
    <property type="match status" value="1"/>
</dbReference>
<protein>
    <submittedName>
        <fullName evidence="3">Photosystem reaction center subunit H</fullName>
    </submittedName>
</protein>
<dbReference type="STRING" id="1399968.CI15_19590"/>
<dbReference type="RefSeq" id="WP_062129988.1">
    <property type="nucleotide sequence ID" value="NZ_LRBG01000031.1"/>
</dbReference>
<dbReference type="PANTHER" id="PTHR36505">
    <property type="entry name" value="BLR1072 PROTEIN"/>
    <property type="match status" value="1"/>
</dbReference>
<feature type="region of interest" description="Disordered" evidence="1">
    <location>
        <begin position="1"/>
        <end position="21"/>
    </location>
</feature>
<evidence type="ECO:0000313" key="3">
    <source>
        <dbReference type="EMBL" id="KXU85383.1"/>
    </source>
</evidence>
<gene>
    <name evidence="3" type="ORF">CI15_19590</name>
</gene>
<dbReference type="Proteomes" id="UP000075613">
    <property type="component" value="Unassembled WGS sequence"/>
</dbReference>
<accession>A0A149PJZ3</accession>
<evidence type="ECO:0000259" key="2">
    <source>
        <dbReference type="Pfam" id="PF05239"/>
    </source>
</evidence>
<evidence type="ECO:0000313" key="4">
    <source>
        <dbReference type="Proteomes" id="UP000075613"/>
    </source>
</evidence>
<dbReference type="AlphaFoldDB" id="A0A149PJZ3"/>
<proteinExistence type="predicted"/>
<dbReference type="InterPro" id="IPR027275">
    <property type="entry name" value="PRC-brl_dom"/>
</dbReference>
<sequence>MDPLDPVAPLDPLDPNASAIPAQSGVGARIAGNGIGEGPGPEVMAAATLDGNKVMSSDGQNLGKISDIMLDVRSGRVAYAVLTEGAFLGMGGTLHAIPWRSLTLDTEHKCFQLDATAEQVKSAPGFDKDHWPSMADRAWGASVHQFYHREPYWEATRDVVESDPATRIDPGTAQRR</sequence>
<reference evidence="3 4" key="1">
    <citation type="journal article" date="2015" name="Int. J. Syst. Evol. Microbiol.">
        <title>Burkholderia monticola sp. nov., isolated from mountain soil.</title>
        <authorList>
            <person name="Baek I."/>
            <person name="Seo B."/>
            <person name="Lee I."/>
            <person name="Yi H."/>
            <person name="Chun J."/>
        </authorList>
    </citation>
    <scope>NUCLEOTIDE SEQUENCE [LARGE SCALE GENOMIC DNA]</scope>
    <source>
        <strain evidence="3 4">JC2948</strain>
    </source>
</reference>